<evidence type="ECO:0000313" key="3">
    <source>
        <dbReference type="EMBL" id="ADE77795.1"/>
    </source>
</evidence>
<dbReference type="PANTHER" id="PTHR46691">
    <property type="entry name" value="HIGH MOBILITY GROUP B PROTEIN 9"/>
    <property type="match status" value="1"/>
</dbReference>
<dbReference type="InterPro" id="IPR009071">
    <property type="entry name" value="HMG_box_dom"/>
</dbReference>
<keyword evidence="1" id="KW-0238">DNA-binding</keyword>
<feature type="domain" description="HMG box" evidence="2">
    <location>
        <begin position="119"/>
        <end position="186"/>
    </location>
</feature>
<accession>D5AE26</accession>
<proteinExistence type="evidence at transcript level"/>
<dbReference type="GO" id="GO:0003677">
    <property type="term" value="F:DNA binding"/>
    <property type="evidence" value="ECO:0007669"/>
    <property type="project" value="UniProtKB-UniRule"/>
</dbReference>
<dbReference type="SUPFAM" id="SSF47095">
    <property type="entry name" value="HMG-box"/>
    <property type="match status" value="1"/>
</dbReference>
<dbReference type="SMART" id="SM00398">
    <property type="entry name" value="HMG"/>
    <property type="match status" value="1"/>
</dbReference>
<dbReference type="AlphaFoldDB" id="D5AE26"/>
<dbReference type="InterPro" id="IPR036910">
    <property type="entry name" value="HMG_box_dom_sf"/>
</dbReference>
<dbReference type="PROSITE" id="PS50118">
    <property type="entry name" value="HMG_BOX_2"/>
    <property type="match status" value="1"/>
</dbReference>
<dbReference type="OMA" id="PFCVQED"/>
<organism evidence="3">
    <name type="scientific">Picea sitchensis</name>
    <name type="common">Sitka spruce</name>
    <name type="synonym">Pinus sitchensis</name>
    <dbReference type="NCBI Taxonomy" id="3332"/>
    <lineage>
        <taxon>Eukaryota</taxon>
        <taxon>Viridiplantae</taxon>
        <taxon>Streptophyta</taxon>
        <taxon>Embryophyta</taxon>
        <taxon>Tracheophyta</taxon>
        <taxon>Spermatophyta</taxon>
        <taxon>Pinopsida</taxon>
        <taxon>Pinidae</taxon>
        <taxon>Conifers I</taxon>
        <taxon>Pinales</taxon>
        <taxon>Pinaceae</taxon>
        <taxon>Picea</taxon>
    </lineage>
</organism>
<name>D5AE26_PICSI</name>
<reference evidence="3" key="1">
    <citation type="submission" date="2010-04" db="EMBL/GenBank/DDBJ databases">
        <authorList>
            <person name="Reid K.E."/>
            <person name="Liao N."/>
            <person name="Chan S."/>
            <person name="Docking R."/>
            <person name="Taylor G."/>
            <person name="Moore R."/>
            <person name="Mayo M."/>
            <person name="Munro S."/>
            <person name="King J."/>
            <person name="Yanchuk A."/>
            <person name="Holt R."/>
            <person name="Jones S."/>
            <person name="Marra M."/>
            <person name="Ritland C.E."/>
            <person name="Ritland K."/>
            <person name="Bohlmann J."/>
        </authorList>
    </citation>
    <scope>NUCLEOTIDE SEQUENCE</scope>
    <source>
        <tissue evidence="3">Bud</tissue>
    </source>
</reference>
<feature type="DNA-binding region" description="HMG box" evidence="1">
    <location>
        <begin position="119"/>
        <end position="186"/>
    </location>
</feature>
<dbReference type="Gene3D" id="1.10.30.10">
    <property type="entry name" value="High mobility group box domain"/>
    <property type="match status" value="1"/>
</dbReference>
<dbReference type="EMBL" id="BT124552">
    <property type="protein sequence ID" value="ADE77795.1"/>
    <property type="molecule type" value="mRNA"/>
</dbReference>
<protein>
    <recommendedName>
        <fullName evidence="2">HMG box domain-containing protein</fullName>
    </recommendedName>
</protein>
<evidence type="ECO:0000259" key="2">
    <source>
        <dbReference type="PROSITE" id="PS50118"/>
    </source>
</evidence>
<keyword evidence="1" id="KW-0539">Nucleus</keyword>
<dbReference type="PANTHER" id="PTHR46691:SF1">
    <property type="entry name" value="AT-RICH INTERACTIVE DOMAIN-CONTAINING PROTEIN 2"/>
    <property type="match status" value="1"/>
</dbReference>
<sequence length="342" mass="38192">MDNEVAYQLPVDSAQSNKKRRKNDPAQLFGVDPGASVGHIATGAIDGKFDNGYFVTVVVGSEKLHGILYHVPTENASPQFANIPGLIKSVGSELDALGLQVQVTKKKKEIALKKDPNAPRPAKKSYNFFYAEQCAKLKKFHSQTHREIGRMVADLWNNLSDNEKLPYIERSRHERERYKREMEDYKKRLRIEAHGEANVGSGTVDVVGQENEGHGINTFYQDGSHDYHVSLDTDADMNSFHMHQQQEVDVPVTEPQIYSSQADGDVYSVLLPEQQVSDFRLETSGCLTQTYGASGDGYSYQNATLLPNVCQPGFVSCPMSSDQVHWVQEGNHPFCVQEDPKA</sequence>
<dbReference type="GO" id="GO:0005634">
    <property type="term" value="C:nucleus"/>
    <property type="evidence" value="ECO:0007669"/>
    <property type="project" value="UniProtKB-UniRule"/>
</dbReference>
<dbReference type="Pfam" id="PF00505">
    <property type="entry name" value="HMG_box"/>
    <property type="match status" value="1"/>
</dbReference>
<evidence type="ECO:0000256" key="1">
    <source>
        <dbReference type="PROSITE-ProRule" id="PRU00267"/>
    </source>
</evidence>